<feature type="region of interest" description="Disordered" evidence="1">
    <location>
        <begin position="13"/>
        <end position="156"/>
    </location>
</feature>
<dbReference type="PhylomeDB" id="A0A0G4HGQ7"/>
<name>A0A0G4HGQ7_9ALVE</name>
<feature type="compositionally biased region" description="Polar residues" evidence="1">
    <location>
        <begin position="115"/>
        <end position="142"/>
    </location>
</feature>
<dbReference type="VEuPathDB" id="CryptoDB:Cvel_27402"/>
<organism evidence="2">
    <name type="scientific">Chromera velia CCMP2878</name>
    <dbReference type="NCBI Taxonomy" id="1169474"/>
    <lineage>
        <taxon>Eukaryota</taxon>
        <taxon>Sar</taxon>
        <taxon>Alveolata</taxon>
        <taxon>Colpodellida</taxon>
        <taxon>Chromeraceae</taxon>
        <taxon>Chromera</taxon>
    </lineage>
</organism>
<dbReference type="AlphaFoldDB" id="A0A0G4HGQ7"/>
<protein>
    <submittedName>
        <fullName evidence="2">Uncharacterized protein</fullName>
    </submittedName>
</protein>
<evidence type="ECO:0000313" key="2">
    <source>
        <dbReference type="EMBL" id="CEM43270.1"/>
    </source>
</evidence>
<accession>A0A0G4HGQ7</accession>
<dbReference type="EMBL" id="CDMZ01002647">
    <property type="protein sequence ID" value="CEM43270.1"/>
    <property type="molecule type" value="Genomic_DNA"/>
</dbReference>
<gene>
    <name evidence="2" type="ORF">Cvel_27402</name>
</gene>
<feature type="compositionally biased region" description="Basic and acidic residues" evidence="1">
    <location>
        <begin position="17"/>
        <end position="27"/>
    </location>
</feature>
<proteinExistence type="predicted"/>
<evidence type="ECO:0000256" key="1">
    <source>
        <dbReference type="SAM" id="MobiDB-lite"/>
    </source>
</evidence>
<reference evidence="2" key="1">
    <citation type="submission" date="2014-11" db="EMBL/GenBank/DDBJ databases">
        <authorList>
            <person name="Otto D Thomas"/>
            <person name="Naeem Raeece"/>
        </authorList>
    </citation>
    <scope>NUCLEOTIDE SEQUENCE</scope>
</reference>
<feature type="compositionally biased region" description="Low complexity" evidence="1">
    <location>
        <begin position="89"/>
        <end position="114"/>
    </location>
</feature>
<sequence length="156" mass="16252">MPQIVKKMVEAAIRTTSPDDQRADRQARPSITPIVCRLNVSPAGADLTPNAGLTDDEALQKGIENSLSETPGPAPPACSDSPSSPSPTSPSSSSSSFSSSSSSSSSSYSPPFSSQAPLAQIQEQTDTQAGTDRQTESQTWTVVKTKRQTRAAAVQA</sequence>